<name>A0ABP0V374_9BRYO</name>
<evidence type="ECO:0000256" key="3">
    <source>
        <dbReference type="ARBA" id="ARBA00012759"/>
    </source>
</evidence>
<dbReference type="PANTHER" id="PTHR14159:SF0">
    <property type="entry name" value="ATAXIN-3-RELATED"/>
    <property type="match status" value="1"/>
</dbReference>
<dbReference type="PRINTS" id="PR01233">
    <property type="entry name" value="JOSEPHIN"/>
</dbReference>
<evidence type="ECO:0000256" key="5">
    <source>
        <dbReference type="ARBA" id="ARBA00022786"/>
    </source>
</evidence>
<organism evidence="13 14">
    <name type="scientific">Sphagnum troendelagicum</name>
    <dbReference type="NCBI Taxonomy" id="128251"/>
    <lineage>
        <taxon>Eukaryota</taxon>
        <taxon>Viridiplantae</taxon>
        <taxon>Streptophyta</taxon>
        <taxon>Embryophyta</taxon>
        <taxon>Bryophyta</taxon>
        <taxon>Sphagnophytina</taxon>
        <taxon>Sphagnopsida</taxon>
        <taxon>Sphagnales</taxon>
        <taxon>Sphagnaceae</taxon>
        <taxon>Sphagnum</taxon>
    </lineage>
</organism>
<evidence type="ECO:0000256" key="9">
    <source>
        <dbReference type="ARBA" id="ARBA00023163"/>
    </source>
</evidence>
<feature type="domain" description="Josephin" evidence="12">
    <location>
        <begin position="14"/>
        <end position="193"/>
    </location>
</feature>
<evidence type="ECO:0000256" key="1">
    <source>
        <dbReference type="ARBA" id="ARBA00000707"/>
    </source>
</evidence>
<protein>
    <recommendedName>
        <fullName evidence="3">ubiquitinyl hydrolase 1</fullName>
        <ecNumber evidence="3">3.4.19.12</ecNumber>
    </recommendedName>
</protein>
<proteinExistence type="predicted"/>
<sequence>MAEGGGSSGVVPVESLLYHEVQESRLCAVHCVNAVLQGPYFSEVDLASMAQDLDQQEQQVMLESGAGSSHYLNFMAEGSSNVAADGNFSIQVLNRALEIWSLQCISLEAPEAEEARLSPHKQKAFICNLQAHWFCIRKVDDKWYNFNSLYPAPQHLSNFYLSAYLDTLKTSGWSIFVVQGSLPSPNHWATDGGYGRWLTPEEADNITRAAKKADVEKSKTTVVSSPQKIDGEKLKIDSANLAAALAASLPSAPAAASVSFADSMVDDEEDDPEYAAALAASFGDINPPPSFTQQAPQLQLQPPDAASLAKALAESFFSAASASGLNLPCIKPPSNKDDSQ</sequence>
<evidence type="ECO:0000256" key="8">
    <source>
        <dbReference type="ARBA" id="ARBA00023015"/>
    </source>
</evidence>
<evidence type="ECO:0000256" key="4">
    <source>
        <dbReference type="ARBA" id="ARBA00022670"/>
    </source>
</evidence>
<reference evidence="13" key="1">
    <citation type="submission" date="2024-02" db="EMBL/GenBank/DDBJ databases">
        <authorList>
            <consortium name="ELIXIR-Norway"/>
            <consortium name="Elixir Norway"/>
        </authorList>
    </citation>
    <scope>NUCLEOTIDE SEQUENCE</scope>
</reference>
<dbReference type="SMART" id="SM01246">
    <property type="entry name" value="Josephin"/>
    <property type="match status" value="1"/>
</dbReference>
<keyword evidence="8" id="KW-0805">Transcription regulation</keyword>
<dbReference type="EMBL" id="OZ019901">
    <property type="protein sequence ID" value="CAK9236889.1"/>
    <property type="molecule type" value="Genomic_DNA"/>
</dbReference>
<evidence type="ECO:0000256" key="2">
    <source>
        <dbReference type="ARBA" id="ARBA00004123"/>
    </source>
</evidence>
<keyword evidence="14" id="KW-1185">Reference proteome</keyword>
<comment type="catalytic activity">
    <reaction evidence="1">
        <text>Thiol-dependent hydrolysis of ester, thioester, amide, peptide and isopeptide bonds formed by the C-terminal Gly of ubiquitin (a 76-residue protein attached to proteins as an intracellular targeting signal).</text>
        <dbReference type="EC" id="3.4.19.12"/>
    </reaction>
</comment>
<dbReference type="Proteomes" id="UP001497512">
    <property type="component" value="Chromosome 9"/>
</dbReference>
<accession>A0ABP0V374</accession>
<evidence type="ECO:0000256" key="10">
    <source>
        <dbReference type="ARBA" id="ARBA00023242"/>
    </source>
</evidence>
<dbReference type="Gene3D" id="1.10.287.10">
    <property type="entry name" value="S15/NS1, RNA-binding"/>
    <property type="match status" value="1"/>
</dbReference>
<dbReference type="EC" id="3.4.19.12" evidence="3"/>
<evidence type="ECO:0000256" key="11">
    <source>
        <dbReference type="PROSITE-ProRule" id="PRU00331"/>
    </source>
</evidence>
<gene>
    <name evidence="13" type="ORF">CSSPTR1EN2_LOCUS23289</name>
</gene>
<keyword evidence="9" id="KW-0804">Transcription</keyword>
<keyword evidence="5" id="KW-0833">Ubl conjugation pathway</keyword>
<dbReference type="PANTHER" id="PTHR14159">
    <property type="entry name" value="ATAXIN-3-RELATED"/>
    <property type="match status" value="1"/>
</dbReference>
<evidence type="ECO:0000259" key="12">
    <source>
        <dbReference type="PROSITE" id="PS50957"/>
    </source>
</evidence>
<keyword evidence="7" id="KW-0788">Thiol protease</keyword>
<feature type="active site" evidence="11">
    <location>
        <position position="147"/>
    </location>
</feature>
<evidence type="ECO:0000256" key="6">
    <source>
        <dbReference type="ARBA" id="ARBA00022801"/>
    </source>
</evidence>
<feature type="active site" evidence="11">
    <location>
        <position position="27"/>
    </location>
</feature>
<comment type="subcellular location">
    <subcellularLocation>
        <location evidence="2">Nucleus</location>
    </subcellularLocation>
</comment>
<evidence type="ECO:0000313" key="13">
    <source>
        <dbReference type="EMBL" id="CAK9236889.1"/>
    </source>
</evidence>
<dbReference type="Pfam" id="PF02099">
    <property type="entry name" value="Josephin"/>
    <property type="match status" value="1"/>
</dbReference>
<dbReference type="PROSITE" id="PS50957">
    <property type="entry name" value="JOSEPHIN"/>
    <property type="match status" value="1"/>
</dbReference>
<dbReference type="Gene3D" id="3.90.70.40">
    <property type="match status" value="1"/>
</dbReference>
<evidence type="ECO:0000256" key="7">
    <source>
        <dbReference type="ARBA" id="ARBA00022807"/>
    </source>
</evidence>
<keyword evidence="4" id="KW-0645">Protease</keyword>
<evidence type="ECO:0000313" key="14">
    <source>
        <dbReference type="Proteomes" id="UP001497512"/>
    </source>
</evidence>
<dbReference type="InterPro" id="IPR033865">
    <property type="entry name" value="Ataxin-3"/>
</dbReference>
<feature type="active site" evidence="11">
    <location>
        <position position="132"/>
    </location>
</feature>
<keyword evidence="10" id="KW-0539">Nucleus</keyword>
<keyword evidence="6 11" id="KW-0378">Hydrolase</keyword>
<dbReference type="InterPro" id="IPR006155">
    <property type="entry name" value="Josephin"/>
</dbReference>